<dbReference type="InterPro" id="IPR011042">
    <property type="entry name" value="6-blade_b-propeller_TolB-like"/>
</dbReference>
<dbReference type="OrthoDB" id="1902639at2759"/>
<organism evidence="1 2">
    <name type="scientific">Morella rubra</name>
    <name type="common">Chinese bayberry</name>
    <dbReference type="NCBI Taxonomy" id="262757"/>
    <lineage>
        <taxon>Eukaryota</taxon>
        <taxon>Viridiplantae</taxon>
        <taxon>Streptophyta</taxon>
        <taxon>Embryophyta</taxon>
        <taxon>Tracheophyta</taxon>
        <taxon>Spermatophyta</taxon>
        <taxon>Magnoliopsida</taxon>
        <taxon>eudicotyledons</taxon>
        <taxon>Gunneridae</taxon>
        <taxon>Pentapetalae</taxon>
        <taxon>rosids</taxon>
        <taxon>fabids</taxon>
        <taxon>Fagales</taxon>
        <taxon>Myricaceae</taxon>
        <taxon>Morella</taxon>
    </lineage>
</organism>
<dbReference type="Gene3D" id="2.120.10.30">
    <property type="entry name" value="TolB, C-terminal domain"/>
    <property type="match status" value="1"/>
</dbReference>
<dbReference type="FunFam" id="2.120.10.30:FF:000089">
    <property type="entry name" value="Calcium-dependent phosphotriesterase superfamily protein"/>
    <property type="match status" value="1"/>
</dbReference>
<evidence type="ECO:0008006" key="3">
    <source>
        <dbReference type="Google" id="ProtNLM"/>
    </source>
</evidence>
<dbReference type="PANTHER" id="PTHR31460:SF0">
    <property type="entry name" value="CALCIUM-DEPENDENT PHOSPHOTRIESTERASE SUPERFAMILY PROTEIN-RELATED"/>
    <property type="match status" value="1"/>
</dbReference>
<evidence type="ECO:0000313" key="1">
    <source>
        <dbReference type="EMBL" id="KAB1202605.1"/>
    </source>
</evidence>
<dbReference type="GO" id="GO:0005783">
    <property type="term" value="C:endoplasmic reticulum"/>
    <property type="evidence" value="ECO:0007669"/>
    <property type="project" value="TreeGrafter"/>
</dbReference>
<dbReference type="InterPro" id="IPR053224">
    <property type="entry name" value="Sensory_adhesion_molecule"/>
</dbReference>
<dbReference type="SUPFAM" id="SSF63829">
    <property type="entry name" value="Calcium-dependent phosphotriesterase"/>
    <property type="match status" value="1"/>
</dbReference>
<reference evidence="1 2" key="1">
    <citation type="journal article" date="2019" name="Plant Biotechnol. J.">
        <title>The red bayberry genome and genetic basis of sex determination.</title>
        <authorList>
            <person name="Jia H.M."/>
            <person name="Jia H.J."/>
            <person name="Cai Q.L."/>
            <person name="Wang Y."/>
            <person name="Zhao H.B."/>
            <person name="Yang W.F."/>
            <person name="Wang G.Y."/>
            <person name="Li Y.H."/>
            <person name="Zhan D.L."/>
            <person name="Shen Y.T."/>
            <person name="Niu Q.F."/>
            <person name="Chang L."/>
            <person name="Qiu J."/>
            <person name="Zhao L."/>
            <person name="Xie H.B."/>
            <person name="Fu W.Y."/>
            <person name="Jin J."/>
            <person name="Li X.W."/>
            <person name="Jiao Y."/>
            <person name="Zhou C.C."/>
            <person name="Tu T."/>
            <person name="Chai C.Y."/>
            <person name="Gao J.L."/>
            <person name="Fan L.J."/>
            <person name="van de Weg E."/>
            <person name="Wang J.Y."/>
            <person name="Gao Z.S."/>
        </authorList>
    </citation>
    <scope>NUCLEOTIDE SEQUENCE [LARGE SCALE GENOMIC DNA]</scope>
    <source>
        <tissue evidence="1">Leaves</tissue>
    </source>
</reference>
<dbReference type="Proteomes" id="UP000516437">
    <property type="component" value="Chromosome 8"/>
</dbReference>
<gene>
    <name evidence="1" type="ORF">CJ030_MR8G006112</name>
</gene>
<comment type="caution">
    <text evidence="1">The sequence shown here is derived from an EMBL/GenBank/DDBJ whole genome shotgun (WGS) entry which is preliminary data.</text>
</comment>
<sequence>MALCSAKSLLLLLLISAIPIAYLISLEVAKPATHVYHYHSSGWFRECSKWDDLNRRFLVSFIEGGVGQVLVPEESQSAETPLEEVTVVKDVDLAGNASLGLVVDRPRNRLLVAVADVIGNRYGGLAAYDLSTWKRLFLTHLSGPSDEKSFADDVAVDAEGNAYVTDAKASKIWKVGVDGKFLSIIRNPLFNPKEWHRTLVGLNGIVYHPDGFLIVIHTFSGNLFKIDLAKGEEVKLINVVGGPLTFGDGLELISPTKLVVAGNSPSARLVESSDGWETASVASKFSGPRHRLATGATVKDGRVYLSHLIGMGYPKKKHAIVEAVFSS</sequence>
<accession>A0A6A1UQC1</accession>
<name>A0A6A1UQC1_9ROSI</name>
<dbReference type="EMBL" id="RXIC02000026">
    <property type="protein sequence ID" value="KAB1202605.1"/>
    <property type="molecule type" value="Genomic_DNA"/>
</dbReference>
<keyword evidence="2" id="KW-1185">Reference proteome</keyword>
<evidence type="ECO:0000313" key="2">
    <source>
        <dbReference type="Proteomes" id="UP000516437"/>
    </source>
</evidence>
<dbReference type="AlphaFoldDB" id="A0A6A1UQC1"/>
<proteinExistence type="predicted"/>
<dbReference type="PANTHER" id="PTHR31460">
    <property type="match status" value="1"/>
</dbReference>
<protein>
    <recommendedName>
        <fullName evidence="3">SMP-30/Gluconolactonase/LRE-like region domain-containing protein</fullName>
    </recommendedName>
</protein>